<keyword evidence="2" id="KW-0560">Oxidoreductase</keyword>
<evidence type="ECO:0000313" key="6">
    <source>
        <dbReference type="Proteomes" id="UP000996601"/>
    </source>
</evidence>
<dbReference type="InterPro" id="IPR036291">
    <property type="entry name" value="NAD(P)-bd_dom_sf"/>
</dbReference>
<dbReference type="InterPro" id="IPR006140">
    <property type="entry name" value="D-isomer_DH_NAD-bd"/>
</dbReference>
<evidence type="ECO:0000313" key="5">
    <source>
        <dbReference type="EMBL" id="MCQ4633303.1"/>
    </source>
</evidence>
<comment type="similarity">
    <text evidence="1">Belongs to the D-isomer specific 2-hydroxyacid dehydrogenase family.</text>
</comment>
<dbReference type="SUPFAM" id="SSF51735">
    <property type="entry name" value="NAD(P)-binding Rossmann-fold domains"/>
    <property type="match status" value="1"/>
</dbReference>
<dbReference type="EMBL" id="WHSB02000012">
    <property type="protein sequence ID" value="MCQ4633303.1"/>
    <property type="molecule type" value="Genomic_DNA"/>
</dbReference>
<accession>A0ABT1RDM9</accession>
<dbReference type="InterPro" id="IPR050857">
    <property type="entry name" value="D-2-hydroxyacid_DH"/>
</dbReference>
<proteinExistence type="inferred from homology"/>
<protein>
    <submittedName>
        <fullName evidence="5">Hydroxyacid dehydrogenase</fullName>
    </submittedName>
</protein>
<keyword evidence="6" id="KW-1185">Reference proteome</keyword>
<dbReference type="PANTHER" id="PTHR42789">
    <property type="entry name" value="D-ISOMER SPECIFIC 2-HYDROXYACID DEHYDROGENASE FAMILY PROTEIN (AFU_ORTHOLOGUE AFUA_6G10090)"/>
    <property type="match status" value="1"/>
</dbReference>
<dbReference type="PANTHER" id="PTHR42789:SF1">
    <property type="entry name" value="D-ISOMER SPECIFIC 2-HYDROXYACID DEHYDROGENASE FAMILY PROTEIN (AFU_ORTHOLOGUE AFUA_6G10090)"/>
    <property type="match status" value="1"/>
</dbReference>
<dbReference type="Pfam" id="PF02826">
    <property type="entry name" value="2-Hacid_dh_C"/>
    <property type="match status" value="1"/>
</dbReference>
<evidence type="ECO:0000256" key="1">
    <source>
        <dbReference type="ARBA" id="ARBA00005854"/>
    </source>
</evidence>
<dbReference type="Proteomes" id="UP000996601">
    <property type="component" value="Unassembled WGS sequence"/>
</dbReference>
<reference evidence="5" key="1">
    <citation type="submission" date="2021-07" db="EMBL/GenBank/DDBJ databases">
        <title>Shinella sp. nov., a novel member of the genus Shinella from water.</title>
        <authorList>
            <person name="Deng Y."/>
        </authorList>
    </citation>
    <scope>NUCLEOTIDE SEQUENCE</scope>
    <source>
        <strain evidence="5">CPCC 100929</strain>
    </source>
</reference>
<organism evidence="5 6">
    <name type="scientific">Shinella lacus</name>
    <dbReference type="NCBI Taxonomy" id="2654216"/>
    <lineage>
        <taxon>Bacteria</taxon>
        <taxon>Pseudomonadati</taxon>
        <taxon>Pseudomonadota</taxon>
        <taxon>Alphaproteobacteria</taxon>
        <taxon>Hyphomicrobiales</taxon>
        <taxon>Rhizobiaceae</taxon>
        <taxon>Shinella</taxon>
    </lineage>
</organism>
<comment type="caution">
    <text evidence="5">The sequence shown here is derived from an EMBL/GenBank/DDBJ whole genome shotgun (WGS) entry which is preliminary data.</text>
</comment>
<dbReference type="RefSeq" id="WP_256119941.1">
    <property type="nucleotide sequence ID" value="NZ_WHSB02000012.1"/>
</dbReference>
<evidence type="ECO:0000256" key="3">
    <source>
        <dbReference type="ARBA" id="ARBA00023027"/>
    </source>
</evidence>
<name>A0ABT1RDM9_9HYPH</name>
<evidence type="ECO:0000259" key="4">
    <source>
        <dbReference type="Pfam" id="PF02826"/>
    </source>
</evidence>
<feature type="domain" description="D-isomer specific 2-hydroxyacid dehydrogenase NAD-binding" evidence="4">
    <location>
        <begin position="119"/>
        <end position="296"/>
    </location>
</feature>
<dbReference type="Gene3D" id="3.40.50.720">
    <property type="entry name" value="NAD(P)-binding Rossmann-like Domain"/>
    <property type="match status" value="2"/>
</dbReference>
<gene>
    <name evidence="5" type="ORF">GB927_024895</name>
</gene>
<keyword evidence="3" id="KW-0520">NAD</keyword>
<evidence type="ECO:0000256" key="2">
    <source>
        <dbReference type="ARBA" id="ARBA00023002"/>
    </source>
</evidence>
<dbReference type="SUPFAM" id="SSF52283">
    <property type="entry name" value="Formate/glycerate dehydrogenase catalytic domain-like"/>
    <property type="match status" value="1"/>
</dbReference>
<dbReference type="CDD" id="cd12167">
    <property type="entry name" value="2-Hacid_dh_8"/>
    <property type="match status" value="1"/>
</dbReference>
<sequence length="345" mass="37148">MTGNGAPFRTFIMAHPRLVEDVFTDAHLARLRALGDVVIHEGDVLSDEGFERHVVPADVAMGIFDMPAERLARCCNLKAFVNSEGNFLPNIDYRHCFEHGIRVLSASHVFAEPVAEIGLAMAIDLGRGITEADRLMREGKEEYGFAANRNALPLMRARVGLIGFGDLARALLPLLKPFTSTIDVYDPWVPGLLIEQAGCRSVSLDALLAESDFVFVLAGVTSDNAGFLDRRAFGLMKQGACLLLLSRAAVANFPDMLEAAASGRIRVATDVFPIEPVAADDPVRRTPNIILSPHQAGAMESTLGAMGASITADIELIARGLPPAVCKVAQPETAVRFRSMPVSKS</sequence>